<dbReference type="EMBL" id="UZAH01025511">
    <property type="protein sequence ID" value="VDO65300.1"/>
    <property type="molecule type" value="Genomic_DNA"/>
</dbReference>
<dbReference type="Proteomes" id="UP000050761">
    <property type="component" value="Unassembled WGS sequence"/>
</dbReference>
<evidence type="ECO:0000313" key="4">
    <source>
        <dbReference type="WBParaSite" id="HPBE_0000563201-mRNA-1"/>
    </source>
</evidence>
<dbReference type="AlphaFoldDB" id="A0A183FG80"/>
<keyword evidence="3" id="KW-1185">Reference proteome</keyword>
<dbReference type="WBParaSite" id="HPBE_0000563201-mRNA-1">
    <property type="protein sequence ID" value="HPBE_0000563201-mRNA-1"/>
    <property type="gene ID" value="HPBE_0000563201"/>
</dbReference>
<name>A0A183FG80_HELPZ</name>
<feature type="region of interest" description="Disordered" evidence="1">
    <location>
        <begin position="1"/>
        <end position="22"/>
    </location>
</feature>
<organism evidence="3 4">
    <name type="scientific">Heligmosomoides polygyrus</name>
    <name type="common">Parasitic roundworm</name>
    <dbReference type="NCBI Taxonomy" id="6339"/>
    <lineage>
        <taxon>Eukaryota</taxon>
        <taxon>Metazoa</taxon>
        <taxon>Ecdysozoa</taxon>
        <taxon>Nematoda</taxon>
        <taxon>Chromadorea</taxon>
        <taxon>Rhabditida</taxon>
        <taxon>Rhabditina</taxon>
        <taxon>Rhabditomorpha</taxon>
        <taxon>Strongyloidea</taxon>
        <taxon>Heligmosomidae</taxon>
        <taxon>Heligmosomoides</taxon>
    </lineage>
</organism>
<evidence type="ECO:0000313" key="2">
    <source>
        <dbReference type="EMBL" id="VDO65300.1"/>
    </source>
</evidence>
<accession>A0A183FG80</accession>
<gene>
    <name evidence="2" type="ORF">HPBE_LOCUS5633</name>
</gene>
<reference evidence="2 3" key="1">
    <citation type="submission" date="2018-11" db="EMBL/GenBank/DDBJ databases">
        <authorList>
            <consortium name="Pathogen Informatics"/>
        </authorList>
    </citation>
    <scope>NUCLEOTIDE SEQUENCE [LARGE SCALE GENOMIC DNA]</scope>
</reference>
<reference evidence="4" key="2">
    <citation type="submission" date="2019-09" db="UniProtKB">
        <authorList>
            <consortium name="WormBaseParasite"/>
        </authorList>
    </citation>
    <scope>IDENTIFICATION</scope>
</reference>
<accession>A0A3P7WVL6</accession>
<evidence type="ECO:0000313" key="3">
    <source>
        <dbReference type="Proteomes" id="UP000050761"/>
    </source>
</evidence>
<evidence type="ECO:0000256" key="1">
    <source>
        <dbReference type="SAM" id="MobiDB-lite"/>
    </source>
</evidence>
<proteinExistence type="predicted"/>
<sequence>MRMRRGCNDQATPAIPQPTAGRIRLEDQQHIELPAARVQEAERWIMSWHATEASEAAPTSRLQSTELW</sequence>
<protein>
    <submittedName>
        <fullName evidence="2 4">Uncharacterized protein</fullName>
    </submittedName>
</protein>